<feature type="transmembrane region" description="Helical" evidence="1">
    <location>
        <begin position="183"/>
        <end position="204"/>
    </location>
</feature>
<dbReference type="Proteomes" id="UP000191554">
    <property type="component" value="Unassembled WGS sequence"/>
</dbReference>
<keyword evidence="1" id="KW-1133">Transmembrane helix</keyword>
<keyword evidence="1" id="KW-0812">Transmembrane</keyword>
<dbReference type="InterPro" id="IPR032834">
    <property type="entry name" value="NatK-like_C"/>
</dbReference>
<dbReference type="STRING" id="48256.CLHUN_04360"/>
<proteinExistence type="predicted"/>
<dbReference type="Pfam" id="PF14501">
    <property type="entry name" value="HATPase_c_5"/>
    <property type="match status" value="1"/>
</dbReference>
<feature type="transmembrane region" description="Helical" evidence="1">
    <location>
        <begin position="116"/>
        <end position="133"/>
    </location>
</feature>
<dbReference type="OrthoDB" id="1634477at2"/>
<protein>
    <submittedName>
        <fullName evidence="3">Sensor protein CitS</fullName>
        <ecNumber evidence="3">2.7.13.3</ecNumber>
    </submittedName>
</protein>
<keyword evidence="4" id="KW-1185">Reference proteome</keyword>
<dbReference type="InterPro" id="IPR036890">
    <property type="entry name" value="HATPase_C_sf"/>
</dbReference>
<evidence type="ECO:0000259" key="2">
    <source>
        <dbReference type="Pfam" id="PF14501"/>
    </source>
</evidence>
<dbReference type="EMBL" id="MZGX01000002">
    <property type="protein sequence ID" value="OPX45961.1"/>
    <property type="molecule type" value="Genomic_DNA"/>
</dbReference>
<keyword evidence="3" id="KW-0808">Transferase</keyword>
<evidence type="ECO:0000313" key="3">
    <source>
        <dbReference type="EMBL" id="OPX45961.1"/>
    </source>
</evidence>
<dbReference type="SUPFAM" id="SSF55874">
    <property type="entry name" value="ATPase domain of HSP90 chaperone/DNA topoisomerase II/histidine kinase"/>
    <property type="match status" value="1"/>
</dbReference>
<dbReference type="Gene3D" id="3.30.565.10">
    <property type="entry name" value="Histidine kinase-like ATPase, C-terminal domain"/>
    <property type="match status" value="1"/>
</dbReference>
<sequence length="434" mass="49811">MTFDNVVFYIILAITFVLSFENITQKHLILKNKLILSGILFFSVTISRFTSDFLNLFIIIVTFLAVDIVKNRNSKLWSIFNVFLVLFTYFIVDAVVRNLCVIFLGSDNAQGRLFQYSYYIFGALITVLFSKTLGKVIKTDYWESNTKDIRKYIIIGNVIFSFIIASVSIVVNKALNVTDTRIYIVNIAIFLAYIISSIFTLTIFNRFVVKEAELSIREVEMKKIEEYTRTIEDLYNSIRKFKHDYKNILISMNEYIEGKRYAELEEYFRDNILKTESFVTSNDYAIKLANLKIPSLKALICSKLIHASNNQINVFTDIRENIEDIPINIIDAIRVLGNLLDNAIEEAIYTDEKRLNFGAVYKGNSLIFIVENTCRPSTPPVFKVVEKGFSSKGPGRGLGLVNIKGIINSYENCTLNIEIDNGSFKAEVWMRIIS</sequence>
<reference evidence="3 4" key="1">
    <citation type="submission" date="2017-03" db="EMBL/GenBank/DDBJ databases">
        <title>Genome sequence of Clostridium hungatei DSM 14427.</title>
        <authorList>
            <person name="Poehlein A."/>
            <person name="Daniel R."/>
        </authorList>
    </citation>
    <scope>NUCLEOTIDE SEQUENCE [LARGE SCALE GENOMIC DNA]</scope>
    <source>
        <strain evidence="3 4">DSM 14427</strain>
    </source>
</reference>
<dbReference type="GO" id="GO:0042802">
    <property type="term" value="F:identical protein binding"/>
    <property type="evidence" value="ECO:0007669"/>
    <property type="project" value="TreeGrafter"/>
</dbReference>
<dbReference type="PANTHER" id="PTHR40448:SF1">
    <property type="entry name" value="TWO-COMPONENT SENSOR HISTIDINE KINASE"/>
    <property type="match status" value="1"/>
</dbReference>
<dbReference type="PANTHER" id="PTHR40448">
    <property type="entry name" value="TWO-COMPONENT SENSOR HISTIDINE KINASE"/>
    <property type="match status" value="1"/>
</dbReference>
<feature type="domain" description="Sensor histidine kinase NatK-like C-terminal" evidence="2">
    <location>
        <begin position="328"/>
        <end position="429"/>
    </location>
</feature>
<name>A0A1V4SRP5_RUMHU</name>
<evidence type="ECO:0000256" key="1">
    <source>
        <dbReference type="SAM" id="Phobius"/>
    </source>
</evidence>
<feature type="transmembrane region" description="Helical" evidence="1">
    <location>
        <begin position="153"/>
        <end position="171"/>
    </location>
</feature>
<feature type="transmembrane region" description="Helical" evidence="1">
    <location>
        <begin position="53"/>
        <end position="69"/>
    </location>
</feature>
<comment type="caution">
    <text evidence="3">The sequence shown here is derived from an EMBL/GenBank/DDBJ whole genome shotgun (WGS) entry which is preliminary data.</text>
</comment>
<keyword evidence="1" id="KW-0472">Membrane</keyword>
<accession>A0A1V4SRP5</accession>
<gene>
    <name evidence="3" type="primary">citS_1</name>
    <name evidence="3" type="ORF">CLHUN_04360</name>
</gene>
<dbReference type="EC" id="2.7.13.3" evidence="3"/>
<evidence type="ECO:0000313" key="4">
    <source>
        <dbReference type="Proteomes" id="UP000191554"/>
    </source>
</evidence>
<dbReference type="RefSeq" id="WP_080062913.1">
    <property type="nucleotide sequence ID" value="NZ_MZGX01000002.1"/>
</dbReference>
<dbReference type="AlphaFoldDB" id="A0A1V4SRP5"/>
<dbReference type="GO" id="GO:0004673">
    <property type="term" value="F:protein histidine kinase activity"/>
    <property type="evidence" value="ECO:0007669"/>
    <property type="project" value="UniProtKB-EC"/>
</dbReference>
<organism evidence="3 4">
    <name type="scientific">Ruminiclostridium hungatei</name>
    <name type="common">Clostridium hungatei</name>
    <dbReference type="NCBI Taxonomy" id="48256"/>
    <lineage>
        <taxon>Bacteria</taxon>
        <taxon>Bacillati</taxon>
        <taxon>Bacillota</taxon>
        <taxon>Clostridia</taxon>
        <taxon>Eubacteriales</taxon>
        <taxon>Oscillospiraceae</taxon>
        <taxon>Ruminiclostridium</taxon>
    </lineage>
</organism>
<feature type="transmembrane region" description="Helical" evidence="1">
    <location>
        <begin position="76"/>
        <end position="96"/>
    </location>
</feature>
<feature type="transmembrane region" description="Helical" evidence="1">
    <location>
        <begin position="6"/>
        <end position="23"/>
    </location>
</feature>